<proteinExistence type="predicted"/>
<dbReference type="CDD" id="cd05288">
    <property type="entry name" value="PGDH"/>
    <property type="match status" value="1"/>
</dbReference>
<protein>
    <submittedName>
        <fullName evidence="3">Alcohol dehydrogenase superfamily, zinc-type</fullName>
    </submittedName>
</protein>
<dbReference type="InterPro" id="IPR020843">
    <property type="entry name" value="ER"/>
</dbReference>
<dbReference type="InterPro" id="IPR011032">
    <property type="entry name" value="GroES-like_sf"/>
</dbReference>
<comment type="caution">
    <text evidence="3">The sequence shown here is derived from an EMBL/GenBank/DDBJ whole genome shotgun (WGS) entry which is preliminary data.</text>
</comment>
<dbReference type="InterPro" id="IPR041694">
    <property type="entry name" value="ADH_N_2"/>
</dbReference>
<dbReference type="EMBL" id="AZHF01000008">
    <property type="protein sequence ID" value="OAA71713.1"/>
    <property type="molecule type" value="Genomic_DNA"/>
</dbReference>
<feature type="domain" description="Enoyl reductase (ER)" evidence="2">
    <location>
        <begin position="19"/>
        <end position="336"/>
    </location>
</feature>
<dbReference type="InterPro" id="IPR045010">
    <property type="entry name" value="MDR_fam"/>
</dbReference>
<dbReference type="AlphaFoldDB" id="A0A168CRW1"/>
<dbReference type="Pfam" id="PF00107">
    <property type="entry name" value="ADH_zinc_N"/>
    <property type="match status" value="1"/>
</dbReference>
<dbReference type="InterPro" id="IPR036291">
    <property type="entry name" value="NAD(P)-bd_dom_sf"/>
</dbReference>
<dbReference type="Gene3D" id="3.90.180.10">
    <property type="entry name" value="Medium-chain alcohol dehydrogenases, catalytic domain"/>
    <property type="match status" value="1"/>
</dbReference>
<keyword evidence="4" id="KW-1185">Reference proteome</keyword>
<evidence type="ECO:0000256" key="1">
    <source>
        <dbReference type="ARBA" id="ARBA00023002"/>
    </source>
</evidence>
<keyword evidence="1" id="KW-0560">Oxidoreductase</keyword>
<evidence type="ECO:0000313" key="4">
    <source>
        <dbReference type="Proteomes" id="UP000076881"/>
    </source>
</evidence>
<dbReference type="SUPFAM" id="SSF50129">
    <property type="entry name" value="GroES-like"/>
    <property type="match status" value="1"/>
</dbReference>
<organism evidence="3 4">
    <name type="scientific">Akanthomyces lecanii RCEF 1005</name>
    <dbReference type="NCBI Taxonomy" id="1081108"/>
    <lineage>
        <taxon>Eukaryota</taxon>
        <taxon>Fungi</taxon>
        <taxon>Dikarya</taxon>
        <taxon>Ascomycota</taxon>
        <taxon>Pezizomycotina</taxon>
        <taxon>Sordariomycetes</taxon>
        <taxon>Hypocreomycetidae</taxon>
        <taxon>Hypocreales</taxon>
        <taxon>Cordycipitaceae</taxon>
        <taxon>Akanthomyces</taxon>
        <taxon>Cordyceps confragosa</taxon>
    </lineage>
</organism>
<reference evidence="3 4" key="1">
    <citation type="journal article" date="2016" name="Genome Biol. Evol.">
        <title>Divergent and convergent evolution of fungal pathogenicity.</title>
        <authorList>
            <person name="Shang Y."/>
            <person name="Xiao G."/>
            <person name="Zheng P."/>
            <person name="Cen K."/>
            <person name="Zhan S."/>
            <person name="Wang C."/>
        </authorList>
    </citation>
    <scope>NUCLEOTIDE SEQUENCE [LARGE SCALE GENOMIC DNA]</scope>
    <source>
        <strain evidence="3 4">RCEF 1005</strain>
    </source>
</reference>
<dbReference type="SMART" id="SM00829">
    <property type="entry name" value="PKS_ER"/>
    <property type="match status" value="1"/>
</dbReference>
<name>A0A168CRW1_CORDF</name>
<evidence type="ECO:0000259" key="2">
    <source>
        <dbReference type="SMART" id="SM00829"/>
    </source>
</evidence>
<sequence>MSNTSRFVTLHKYEPDRALQPDDLVIEHRPNPSIQAGQVLLQPIAFSVDPVTQNRLTGRPGFLPQIALGAPIDGPAVGRVTDFRHPDHSVGDLVVGLMDWASYSVWHPSDDDCLGLSKIDERLGKPSHMLGVYGINGLTAYFGIIEVGDVQPREAVLISSAAGGVGAIAGQIAKIRGAKVFGLTSTQAKQDIVMGRLGFDGVLDYRADNFADQLLAMLPHGPDVYFDNVGGKLSQVVMGQMRRPARIVECGQIATYNDPDTAWKVDISPIHANGLRFDGFSVALFLHRAAEARTKLLGWVEGGQLDPLEHELRGLEQLPGAIAGLFSGSNTGKLIVTTG</sequence>
<dbReference type="InterPro" id="IPR013149">
    <property type="entry name" value="ADH-like_C"/>
</dbReference>
<dbReference type="Proteomes" id="UP000076881">
    <property type="component" value="Unassembled WGS sequence"/>
</dbReference>
<dbReference type="Gene3D" id="3.40.50.720">
    <property type="entry name" value="NAD(P)-binding Rossmann-like Domain"/>
    <property type="match status" value="1"/>
</dbReference>
<evidence type="ECO:0000313" key="3">
    <source>
        <dbReference type="EMBL" id="OAA71713.1"/>
    </source>
</evidence>
<dbReference type="GO" id="GO:0016628">
    <property type="term" value="F:oxidoreductase activity, acting on the CH-CH group of donors, NAD or NADP as acceptor"/>
    <property type="evidence" value="ECO:0007669"/>
    <property type="project" value="InterPro"/>
</dbReference>
<accession>A0A168CRW1</accession>
<dbReference type="SUPFAM" id="SSF51735">
    <property type="entry name" value="NAD(P)-binding Rossmann-fold domains"/>
    <property type="match status" value="1"/>
</dbReference>
<gene>
    <name evidence="3" type="ORF">LEL_08948</name>
</gene>
<dbReference type="Pfam" id="PF16884">
    <property type="entry name" value="ADH_N_2"/>
    <property type="match status" value="1"/>
</dbReference>
<dbReference type="OrthoDB" id="809632at2759"/>
<dbReference type="PANTHER" id="PTHR43205">
    <property type="entry name" value="PROSTAGLANDIN REDUCTASE"/>
    <property type="match status" value="1"/>
</dbReference>
<dbReference type="PANTHER" id="PTHR43205:SF7">
    <property type="entry name" value="PROSTAGLANDIN REDUCTASE 1"/>
    <property type="match status" value="1"/>
</dbReference>